<dbReference type="PANTHER" id="PTHR46230:SF7">
    <property type="entry name" value="BOLA-LIKE PROTEIN 1"/>
    <property type="match status" value="1"/>
</dbReference>
<dbReference type="PIRSF" id="PIRSF003113">
    <property type="entry name" value="BolA"/>
    <property type="match status" value="1"/>
</dbReference>
<protein>
    <submittedName>
        <fullName evidence="2">BolA family protein</fullName>
    </submittedName>
</protein>
<organism evidence="2 3">
    <name type="scientific">Sterolibacterium denitrificans</name>
    <dbReference type="NCBI Taxonomy" id="157592"/>
    <lineage>
        <taxon>Bacteria</taxon>
        <taxon>Pseudomonadati</taxon>
        <taxon>Pseudomonadota</taxon>
        <taxon>Betaproteobacteria</taxon>
        <taxon>Nitrosomonadales</taxon>
        <taxon>Sterolibacteriaceae</taxon>
        <taxon>Sterolibacterium</taxon>
    </lineage>
</organism>
<dbReference type="SUPFAM" id="SSF82657">
    <property type="entry name" value="BolA-like"/>
    <property type="match status" value="1"/>
</dbReference>
<dbReference type="GO" id="GO:0016226">
    <property type="term" value="P:iron-sulfur cluster assembly"/>
    <property type="evidence" value="ECO:0007669"/>
    <property type="project" value="TreeGrafter"/>
</dbReference>
<gene>
    <name evidence="2" type="ORF">SDENCHOL_20619</name>
</gene>
<proteinExistence type="inferred from homology"/>
<dbReference type="Gene3D" id="3.30.300.90">
    <property type="entry name" value="BolA-like"/>
    <property type="match status" value="1"/>
</dbReference>
<dbReference type="PANTHER" id="PTHR46230">
    <property type="match status" value="1"/>
</dbReference>
<evidence type="ECO:0000313" key="2">
    <source>
        <dbReference type="EMBL" id="SMB28349.1"/>
    </source>
</evidence>
<accession>A0A7Z7HS73</accession>
<dbReference type="InterPro" id="IPR036065">
    <property type="entry name" value="BolA-like_sf"/>
</dbReference>
<dbReference type="EMBL" id="LT837803">
    <property type="protein sequence ID" value="SMB28349.1"/>
    <property type="molecule type" value="Genomic_DNA"/>
</dbReference>
<dbReference type="Pfam" id="PF01722">
    <property type="entry name" value="BolA"/>
    <property type="match status" value="1"/>
</dbReference>
<evidence type="ECO:0000256" key="1">
    <source>
        <dbReference type="RuleBase" id="RU003860"/>
    </source>
</evidence>
<keyword evidence="3" id="KW-1185">Reference proteome</keyword>
<reference evidence="2" key="1">
    <citation type="submission" date="2017-03" db="EMBL/GenBank/DDBJ databases">
        <authorList>
            <consortium name="AG Boll"/>
        </authorList>
    </citation>
    <scope>NUCLEOTIDE SEQUENCE [LARGE SCALE GENOMIC DNA]</scope>
    <source>
        <strain evidence="2">Chol</strain>
    </source>
</reference>
<dbReference type="Proteomes" id="UP000242886">
    <property type="component" value="Chromosome SDENCHOL"/>
</dbReference>
<evidence type="ECO:0000313" key="3">
    <source>
        <dbReference type="Proteomes" id="UP000242886"/>
    </source>
</evidence>
<dbReference type="RefSeq" id="WP_154717102.1">
    <property type="nucleotide sequence ID" value="NZ_LT837803.1"/>
</dbReference>
<sequence>MSKIDTIRARLACLEPQSLEVFDDSHQHLGHGGYRTDGSHFRMQIVSARFEGKNKVARHRMVYAALGELMKEDIHAMNIDARTPAEAAAARTA</sequence>
<name>A0A7Z7HS73_9PROT</name>
<comment type="similarity">
    <text evidence="1">Belongs to the BolA/IbaG family.</text>
</comment>
<dbReference type="InterPro" id="IPR002634">
    <property type="entry name" value="BolA"/>
</dbReference>
<dbReference type="AlphaFoldDB" id="A0A7Z7HS73"/>